<evidence type="ECO:0000313" key="3">
    <source>
        <dbReference type="EMBL" id="KHJ53725.1"/>
    </source>
</evidence>
<evidence type="ECO:0000259" key="2">
    <source>
        <dbReference type="Pfam" id="PF02540"/>
    </source>
</evidence>
<sequence length="112" mass="12273">MTIQTEIIGALNVSVSFEARRETVGRTRFLSDYMERSAKLISKVPTADLDDGAPLQPDEDVYGVTYDQIDDFLEGKAVNQAVAGTIASACRATAHKRTLPMAHSSRSGRQER</sequence>
<name>A0A0B1Q4I0_9HYPH</name>
<accession>A0A0B1Q4I0</accession>
<dbReference type="Gene3D" id="3.40.50.620">
    <property type="entry name" value="HUPs"/>
    <property type="match status" value="1"/>
</dbReference>
<dbReference type="EMBL" id="JRFJ01000005">
    <property type="protein sequence ID" value="KHJ53725.1"/>
    <property type="molecule type" value="Genomic_DNA"/>
</dbReference>
<dbReference type="Proteomes" id="UP000030826">
    <property type="component" value="Unassembled WGS sequence"/>
</dbReference>
<dbReference type="InterPro" id="IPR022310">
    <property type="entry name" value="NAD/GMP_synthase"/>
</dbReference>
<organism evidence="3 4">
    <name type="scientific">Aureimonas altamirensis</name>
    <dbReference type="NCBI Taxonomy" id="370622"/>
    <lineage>
        <taxon>Bacteria</taxon>
        <taxon>Pseudomonadati</taxon>
        <taxon>Pseudomonadota</taxon>
        <taxon>Alphaproteobacteria</taxon>
        <taxon>Hyphomicrobiales</taxon>
        <taxon>Aurantimonadaceae</taxon>
        <taxon>Aureimonas</taxon>
    </lineage>
</organism>
<comment type="caution">
    <text evidence="3">The sequence shown here is derived from an EMBL/GenBank/DDBJ whole genome shotgun (WGS) entry which is preliminary data.</text>
</comment>
<dbReference type="Pfam" id="PF02540">
    <property type="entry name" value="NAD_synthase"/>
    <property type="match status" value="1"/>
</dbReference>
<dbReference type="UniPathway" id="UPA00253"/>
<dbReference type="GO" id="GO:0009435">
    <property type="term" value="P:NAD+ biosynthetic process"/>
    <property type="evidence" value="ECO:0007669"/>
    <property type="project" value="UniProtKB-UniPathway"/>
</dbReference>
<evidence type="ECO:0000256" key="1">
    <source>
        <dbReference type="ARBA" id="ARBA00022598"/>
    </source>
</evidence>
<keyword evidence="1" id="KW-0436">Ligase</keyword>
<proteinExistence type="predicted"/>
<protein>
    <recommendedName>
        <fullName evidence="2">NAD/GMP synthase domain-containing protein</fullName>
    </recommendedName>
</protein>
<dbReference type="OrthoDB" id="3266517at2"/>
<dbReference type="InterPro" id="IPR014729">
    <property type="entry name" value="Rossmann-like_a/b/a_fold"/>
</dbReference>
<dbReference type="SUPFAM" id="SSF52402">
    <property type="entry name" value="Adenine nucleotide alpha hydrolases-like"/>
    <property type="match status" value="1"/>
</dbReference>
<evidence type="ECO:0000313" key="4">
    <source>
        <dbReference type="Proteomes" id="UP000030826"/>
    </source>
</evidence>
<dbReference type="STRING" id="370622.LA66_17570"/>
<reference evidence="3 4" key="1">
    <citation type="submission" date="2014-09" db="EMBL/GenBank/DDBJ databases">
        <title>Isolation and characterization of Aurantimonas altamirensis ON-56566 from clinical sample following a dog bite.</title>
        <authorList>
            <person name="Eshaghi A."/>
            <person name="Li A."/>
            <person name="Shahinas D."/>
            <person name="Bahn P."/>
            <person name="Kus J.V."/>
            <person name="Patel S.N."/>
        </authorList>
    </citation>
    <scope>NUCLEOTIDE SEQUENCE [LARGE SCALE GENOMIC DNA]</scope>
    <source>
        <strain evidence="3 4">ON-56566</strain>
    </source>
</reference>
<dbReference type="RefSeq" id="WP_039195252.1">
    <property type="nucleotide sequence ID" value="NZ_JRFJ01000005.1"/>
</dbReference>
<dbReference type="AlphaFoldDB" id="A0A0B1Q4I0"/>
<dbReference type="GO" id="GO:0016874">
    <property type="term" value="F:ligase activity"/>
    <property type="evidence" value="ECO:0007669"/>
    <property type="project" value="UniProtKB-KW"/>
</dbReference>
<feature type="domain" description="NAD/GMP synthase" evidence="2">
    <location>
        <begin position="30"/>
        <end position="100"/>
    </location>
</feature>
<gene>
    <name evidence="3" type="ORF">LA66_17570</name>
</gene>